<reference evidence="1" key="2">
    <citation type="submission" date="2025-03" db="EMBL/GenBank/DDBJ databases">
        <authorList>
            <consortium name="ELIXIR-Norway"/>
            <consortium name="Elixir Norway"/>
        </authorList>
    </citation>
    <scope>NUCLEOTIDE SEQUENCE</scope>
</reference>
<sequence>MGGRSTCLLPALLLLVIPGSSAISGPRAERGVEQASLTVRCRYDPGYESYLKWWCRGADWGSCRIMVKTTGSEKEVKKGRMSIRDNQKDRSFTVTMEKLRLDDSDTYWCGLEKVGTDLGSRVEVTIDPAPTVSIPTPATSTSATSNANMLTAPVAPEENQGQLPLPGSVHFLLLVFLKVPLLLGLLGAVLWVNRPLRSSGGEPQENQQPPWSSTLSREKDPQTEEKGISCRHLERSPGDRATRLPAALLLLCVPGCLSLSGPQTVTGIVGGSLSVECQYQEALVDNIKYWCKHPCVSPWKIVETRESERKVRRGRVSIRDRPASLTFTVTLKSLREEDAGTYGCGIYVPFSVDPTFQVEVSVIPVTMTTTSPKRSTSTSEAPTTLPVPTWSTVSGPEAPDPGQAHRPLLGSIHFLLLVFLKVPLLLGLISAVLWVNRPLRSSADRRSRSVYENQ</sequence>
<gene>
    <name evidence="1" type="ORF">MRATA1EN22A_LOCUS12680</name>
</gene>
<evidence type="ECO:0000313" key="2">
    <source>
        <dbReference type="Proteomes" id="UP001162501"/>
    </source>
</evidence>
<dbReference type="EMBL" id="OX596105">
    <property type="protein sequence ID" value="CAN0141773.1"/>
    <property type="molecule type" value="Genomic_DNA"/>
</dbReference>
<reference evidence="1" key="1">
    <citation type="submission" date="2023-05" db="EMBL/GenBank/DDBJ databases">
        <authorList>
            <consortium name="ELIXIR-Norway"/>
        </authorList>
    </citation>
    <scope>NUCLEOTIDE SEQUENCE</scope>
</reference>
<name>A0AC59Z0Y7_RANTA</name>
<proteinExistence type="predicted"/>
<dbReference type="Proteomes" id="UP001162501">
    <property type="component" value="Chromosome 21"/>
</dbReference>
<protein>
    <submittedName>
        <fullName evidence="1">Uncharacterized protein</fullName>
    </submittedName>
</protein>
<organism evidence="1 2">
    <name type="scientific">Rangifer tarandus platyrhynchus</name>
    <name type="common">Svalbard reindeer</name>
    <dbReference type="NCBI Taxonomy" id="3082113"/>
    <lineage>
        <taxon>Eukaryota</taxon>
        <taxon>Metazoa</taxon>
        <taxon>Chordata</taxon>
        <taxon>Craniata</taxon>
        <taxon>Vertebrata</taxon>
        <taxon>Euteleostomi</taxon>
        <taxon>Mammalia</taxon>
        <taxon>Eutheria</taxon>
        <taxon>Laurasiatheria</taxon>
        <taxon>Artiodactyla</taxon>
        <taxon>Ruminantia</taxon>
        <taxon>Pecora</taxon>
        <taxon>Cervidae</taxon>
        <taxon>Odocoileinae</taxon>
        <taxon>Rangifer</taxon>
    </lineage>
</organism>
<evidence type="ECO:0000313" key="1">
    <source>
        <dbReference type="EMBL" id="CAN0141773.1"/>
    </source>
</evidence>
<accession>A0AC59Z0Y7</accession>